<feature type="transmembrane region" description="Helical" evidence="9">
    <location>
        <begin position="159"/>
        <end position="180"/>
    </location>
</feature>
<accession>A0A2N9LVT8</accession>
<evidence type="ECO:0000256" key="1">
    <source>
        <dbReference type="ARBA" id="ARBA00004651"/>
    </source>
</evidence>
<sequence length="303" mass="33085">MVGKIAQLRIPRAAGAFVAVLIASAVAGALAYFLLIQVDSISGRLPQYSERIKQSLNWIQEPMSRLERTTRAMTSSPDDGNEPEPIQVQETPAPSRLLVFNFGTIGEFMLRLSFLPFLTFFMLTWKDHAFATTLRLFPEEHRQGAYRAIAKISRMIRSFLIGNLVVWFIGAASCTVLFWYLGIPSFYVIGTICGLLSLIPSVGAILAVIPPIVSGLGVLHMSGFLIVLFGVIAIHAVTLNLLYPTLVGKRVLLNPLAVVLSLLIWAWLWGAMGLILAIPIVGAAKIVCDHTDSLKGVGTWLGI</sequence>
<dbReference type="Pfam" id="PF01594">
    <property type="entry name" value="AI-2E_transport"/>
    <property type="match status" value="1"/>
</dbReference>
<keyword evidence="4" id="KW-1003">Cell membrane</keyword>
<comment type="subcellular location">
    <subcellularLocation>
        <location evidence="1">Cell membrane</location>
        <topology evidence="1">Multi-pass membrane protein</topology>
    </subcellularLocation>
</comment>
<dbReference type="GO" id="GO:0005886">
    <property type="term" value="C:plasma membrane"/>
    <property type="evidence" value="ECO:0007669"/>
    <property type="project" value="UniProtKB-SubCell"/>
</dbReference>
<dbReference type="EMBL" id="OKRB01000118">
    <property type="protein sequence ID" value="SPE27336.1"/>
    <property type="molecule type" value="Genomic_DNA"/>
</dbReference>
<dbReference type="InterPro" id="IPR002549">
    <property type="entry name" value="AI-2E-like"/>
</dbReference>
<evidence type="ECO:0000256" key="5">
    <source>
        <dbReference type="ARBA" id="ARBA00022692"/>
    </source>
</evidence>
<reference evidence="11" key="1">
    <citation type="submission" date="2018-02" db="EMBL/GenBank/DDBJ databases">
        <authorList>
            <person name="Hausmann B."/>
        </authorList>
    </citation>
    <scope>NUCLEOTIDE SEQUENCE [LARGE SCALE GENOMIC DNA]</scope>
    <source>
        <strain evidence="11">Peat soil MAG SbA5</strain>
    </source>
</reference>
<evidence type="ECO:0000313" key="11">
    <source>
        <dbReference type="Proteomes" id="UP000239735"/>
    </source>
</evidence>
<protein>
    <recommendedName>
        <fullName evidence="12">AI-2E family transporter</fullName>
    </recommendedName>
</protein>
<feature type="transmembrane region" description="Helical" evidence="9">
    <location>
        <begin position="221"/>
        <end position="243"/>
    </location>
</feature>
<evidence type="ECO:0000313" key="10">
    <source>
        <dbReference type="EMBL" id="SPE27336.1"/>
    </source>
</evidence>
<evidence type="ECO:0000256" key="9">
    <source>
        <dbReference type="SAM" id="Phobius"/>
    </source>
</evidence>
<evidence type="ECO:0008006" key="12">
    <source>
        <dbReference type="Google" id="ProtNLM"/>
    </source>
</evidence>
<dbReference type="Proteomes" id="UP000239735">
    <property type="component" value="Unassembled WGS sequence"/>
</dbReference>
<keyword evidence="3" id="KW-0813">Transport</keyword>
<keyword evidence="5 9" id="KW-0812">Transmembrane</keyword>
<feature type="transmembrane region" description="Helical" evidence="9">
    <location>
        <begin position="108"/>
        <end position="125"/>
    </location>
</feature>
<gene>
    <name evidence="10" type="ORF">SBA5_590043</name>
</gene>
<feature type="transmembrane region" description="Helical" evidence="9">
    <location>
        <begin position="255"/>
        <end position="278"/>
    </location>
</feature>
<comment type="similarity">
    <text evidence="2">Belongs to the autoinducer-2 exporter (AI-2E) (TC 2.A.86) family.</text>
</comment>
<feature type="transmembrane region" description="Helical" evidence="9">
    <location>
        <begin position="186"/>
        <end position="209"/>
    </location>
</feature>
<evidence type="ECO:0000256" key="2">
    <source>
        <dbReference type="ARBA" id="ARBA00009773"/>
    </source>
</evidence>
<evidence type="ECO:0000256" key="8">
    <source>
        <dbReference type="SAM" id="MobiDB-lite"/>
    </source>
</evidence>
<name>A0A2N9LVT8_9BACT</name>
<organism evidence="10 11">
    <name type="scientific">Candidatus Sulfuritelmatomonas gaucii</name>
    <dbReference type="NCBI Taxonomy" id="2043161"/>
    <lineage>
        <taxon>Bacteria</taxon>
        <taxon>Pseudomonadati</taxon>
        <taxon>Acidobacteriota</taxon>
        <taxon>Terriglobia</taxon>
        <taxon>Terriglobales</taxon>
        <taxon>Acidobacteriaceae</taxon>
        <taxon>Candidatus Sulfuritelmatomonas</taxon>
    </lineage>
</organism>
<dbReference type="PANTHER" id="PTHR21716">
    <property type="entry name" value="TRANSMEMBRANE PROTEIN"/>
    <property type="match status" value="1"/>
</dbReference>
<dbReference type="AlphaFoldDB" id="A0A2N9LVT8"/>
<evidence type="ECO:0000256" key="6">
    <source>
        <dbReference type="ARBA" id="ARBA00022989"/>
    </source>
</evidence>
<dbReference type="PANTHER" id="PTHR21716:SF53">
    <property type="entry name" value="PERMEASE PERM-RELATED"/>
    <property type="match status" value="1"/>
</dbReference>
<keyword evidence="6 9" id="KW-1133">Transmembrane helix</keyword>
<feature type="transmembrane region" description="Helical" evidence="9">
    <location>
        <begin position="12"/>
        <end position="35"/>
    </location>
</feature>
<feature type="region of interest" description="Disordered" evidence="8">
    <location>
        <begin position="69"/>
        <end position="88"/>
    </location>
</feature>
<proteinExistence type="inferred from homology"/>
<evidence type="ECO:0000256" key="3">
    <source>
        <dbReference type="ARBA" id="ARBA00022448"/>
    </source>
</evidence>
<keyword evidence="7 9" id="KW-0472">Membrane</keyword>
<evidence type="ECO:0000256" key="4">
    <source>
        <dbReference type="ARBA" id="ARBA00022475"/>
    </source>
</evidence>
<evidence type="ECO:0000256" key="7">
    <source>
        <dbReference type="ARBA" id="ARBA00023136"/>
    </source>
</evidence>